<reference evidence="2" key="1">
    <citation type="journal article" date="2008" name="PLoS Biol.">
        <title>A novel gene family controls species-specific morphological traits in Hydra.</title>
        <authorList>
            <person name="Khalturin K."/>
            <person name="Anton-Erxleben F."/>
            <person name="Sassmann S."/>
            <person name="Wittlieb J."/>
            <person name="Hemmrich G."/>
            <person name="Bosch T.C."/>
        </authorList>
    </citation>
    <scope>NUCLEOTIDE SEQUENCE</scope>
</reference>
<accession>B3VQ11</accession>
<dbReference type="AlphaFoldDB" id="B3VQ11"/>
<gene>
    <name evidence="2" type="primary">HYM301C</name>
</gene>
<evidence type="ECO:0000313" key="2">
    <source>
        <dbReference type="EMBL" id="ACF20998.1"/>
    </source>
</evidence>
<organism evidence="2">
    <name type="scientific">Hydra vulgaris</name>
    <name type="common">Hydra</name>
    <name type="synonym">Hydra attenuata</name>
    <dbReference type="NCBI Taxonomy" id="6087"/>
    <lineage>
        <taxon>Eukaryota</taxon>
        <taxon>Metazoa</taxon>
        <taxon>Cnidaria</taxon>
        <taxon>Hydrozoa</taxon>
        <taxon>Hydroidolina</taxon>
        <taxon>Anthoathecata</taxon>
        <taxon>Aplanulata</taxon>
        <taxon>Hydridae</taxon>
        <taxon>Hydra</taxon>
    </lineage>
</organism>
<dbReference type="EMBL" id="EU787497">
    <property type="protein sequence ID" value="ACF20998.1"/>
    <property type="molecule type" value="Genomic_DNA"/>
</dbReference>
<evidence type="ECO:0000256" key="1">
    <source>
        <dbReference type="SAM" id="SignalP"/>
    </source>
</evidence>
<feature type="signal peptide" evidence="1">
    <location>
        <begin position="1"/>
        <end position="19"/>
    </location>
</feature>
<protein>
    <submittedName>
        <fullName evidence="2">Secreted protein</fullName>
    </submittedName>
</protein>
<name>B3VQ11_HYDVU</name>
<keyword evidence="1" id="KW-0732">Signal</keyword>
<feature type="chain" id="PRO_5002799583" evidence="1">
    <location>
        <begin position="20"/>
        <end position="92"/>
    </location>
</feature>
<proteinExistence type="predicted"/>
<sequence length="92" mass="10316">MTRICIFLICVAFFALIDARPKNARLRDSKKNSELIKLNDQSLGQKLINKAKIPLDQVKSPIKSDTSSKKERKCTSVLHFCWPPGKDSAPSS</sequence>